<evidence type="ECO:0000256" key="10">
    <source>
        <dbReference type="ARBA" id="ARBA00022777"/>
    </source>
</evidence>
<dbReference type="Gene3D" id="3.30.565.10">
    <property type="entry name" value="Histidine kinase-like ATPase, C-terminal domain"/>
    <property type="match status" value="1"/>
</dbReference>
<dbReference type="RefSeq" id="WP_102942512.1">
    <property type="nucleotide sequence ID" value="NZ_QLTR01000058.1"/>
</dbReference>
<dbReference type="CDD" id="cd16922">
    <property type="entry name" value="HATPase_EvgS-ArcB-TorS-like"/>
    <property type="match status" value="1"/>
</dbReference>
<keyword evidence="5" id="KW-1003">Cell membrane</keyword>
<dbReference type="SUPFAM" id="SSF103190">
    <property type="entry name" value="Sensory domain-like"/>
    <property type="match status" value="1"/>
</dbReference>
<keyword evidence="10 15" id="KW-0418">Kinase</keyword>
<dbReference type="InterPro" id="IPR004358">
    <property type="entry name" value="Sig_transdc_His_kin-like_C"/>
</dbReference>
<dbReference type="SUPFAM" id="SSF55874">
    <property type="entry name" value="ATPase domain of HSP90 chaperone/DNA topoisomerase II/histidine kinase"/>
    <property type="match status" value="1"/>
</dbReference>
<dbReference type="InterPro" id="IPR036097">
    <property type="entry name" value="HisK_dim/P_sf"/>
</dbReference>
<evidence type="ECO:0000256" key="13">
    <source>
        <dbReference type="ARBA" id="ARBA00023012"/>
    </source>
</evidence>
<evidence type="ECO:0000313" key="16">
    <source>
        <dbReference type="Proteomes" id="UP000248729"/>
    </source>
</evidence>
<dbReference type="Gene3D" id="6.10.340.10">
    <property type="match status" value="1"/>
</dbReference>
<dbReference type="Gene3D" id="1.10.287.130">
    <property type="match status" value="1"/>
</dbReference>
<dbReference type="GO" id="GO:0000155">
    <property type="term" value="F:phosphorelay sensor kinase activity"/>
    <property type="evidence" value="ECO:0007669"/>
    <property type="project" value="InterPro"/>
</dbReference>
<name>A0A2J8GK58_VIBDI</name>
<keyword evidence="9" id="KW-0547">Nucleotide-binding</keyword>
<dbReference type="GO" id="GO:0005886">
    <property type="term" value="C:plasma membrane"/>
    <property type="evidence" value="ECO:0007669"/>
    <property type="project" value="UniProtKB-SubCell"/>
</dbReference>
<comment type="caution">
    <text evidence="15">The sequence shown here is derived from an EMBL/GenBank/DDBJ whole genome shotgun (WGS) entry which is preliminary data.</text>
</comment>
<evidence type="ECO:0000256" key="5">
    <source>
        <dbReference type="ARBA" id="ARBA00022475"/>
    </source>
</evidence>
<dbReference type="InterPro" id="IPR005467">
    <property type="entry name" value="His_kinase_dom"/>
</dbReference>
<dbReference type="PANTHER" id="PTHR43047:SF64">
    <property type="entry name" value="HISTIDINE KINASE CONTAINING CHEY-HOMOLOGOUS RECEIVER DOMAIN AND PAS DOMAIN-RELATED"/>
    <property type="match status" value="1"/>
</dbReference>
<keyword evidence="13" id="KW-0902">Two-component regulatory system</keyword>
<dbReference type="PANTHER" id="PTHR43047">
    <property type="entry name" value="TWO-COMPONENT HISTIDINE PROTEIN KINASE"/>
    <property type="match status" value="1"/>
</dbReference>
<keyword evidence="7" id="KW-0808">Transferase</keyword>
<dbReference type="GO" id="GO:0005524">
    <property type="term" value="F:ATP binding"/>
    <property type="evidence" value="ECO:0007669"/>
    <property type="project" value="UniProtKB-KW"/>
</dbReference>
<proteinExistence type="predicted"/>
<dbReference type="SMART" id="SM00387">
    <property type="entry name" value="HATPase_c"/>
    <property type="match status" value="1"/>
</dbReference>
<evidence type="ECO:0000256" key="3">
    <source>
        <dbReference type="ARBA" id="ARBA00004651"/>
    </source>
</evidence>
<dbReference type="STRING" id="1348635.GCA_000740015_01106"/>
<dbReference type="InterPro" id="IPR003594">
    <property type="entry name" value="HATPase_dom"/>
</dbReference>
<reference evidence="15 16" key="1">
    <citation type="submission" date="2018-06" db="EMBL/GenBank/DDBJ databases">
        <title>Freshwater and sediment microbial communities from various areas in North America, analyzing microbe dynamics in response to fracking.</title>
        <authorList>
            <person name="Lamendella R."/>
        </authorList>
    </citation>
    <scope>NUCLEOTIDE SEQUENCE [LARGE SCALE GENOMIC DNA]</scope>
    <source>
        <strain evidence="15 16">99A</strain>
    </source>
</reference>
<dbReference type="PRINTS" id="PR00344">
    <property type="entry name" value="BCTRLSENSOR"/>
</dbReference>
<sequence length="817" mass="92710">MNRENQLSVQAWVWRSMVKTGIIPLILVELLLVTIYLISNHFISSDNMNYIRAQVDNELYIASTMESDVVRERINSVSRLAEIYRNETQRVLAEEIHPDDVDMSNLAFSDNGVLHSKDDKGGSASFYSAFTENNEKDLDKIFKLAKLDSLMKEIKNSDPFIAAVYFNSWDSYNHIYPWFQTLEQYPADMNIPEYNFYYLATDKYNPERKVVWTDVYIDPAGQGWMTSAIAPVYNGDTLEGVIGIDITVETIVTNIQNLIVPWNGYAILANSEGTIMALPPKGEKDFNIKELKQHHYDSAVTQEIFKPEDFNLFKRIDTKALQPQFDAQNQGLTKLVLNNENKLVSWVTIPETNWKVLFVVDENEMYRESMALKEKYQGIGYIMIMGLIGFYILFLAFTWMVSKRMSETIAAPLAQIRNMFNKMSSGNFDVSHEQFNLKELNDTANATIIMGSRLGKLTNELKTAKIEAEEANIAKSQFISNISHEIRTPMNSILALSDMLLASSVNNDQRDSLTRIKKSGEHLLLVINDVLDLSKIESGHLSIEKIPFSIYSIAQDVYELFEAKVTTKGLEFNVDVEENIPTLIGDPLRIKQVLLNFLSNAVKFTSQGNININIYVAATHADKKQVRIEVTDTGIGLTSEEQQKIFESFQQADASTTRKYGGTGLGLTISRSIAQLMRGEIGVESKTGEGSTFWFDVTLDVNLDTNPEQLNDSMRLSNHNCRTQYQESDTEILEDVDLEQLIEKLNFLNQLLNDNNLAAEDYFLQQKPYFDKVVPNCSNQLAAFISSCDYTSALAATDRIEKSLKDKGFVKREGLDE</sequence>
<evidence type="ECO:0000256" key="12">
    <source>
        <dbReference type="ARBA" id="ARBA00022989"/>
    </source>
</evidence>
<evidence type="ECO:0000256" key="2">
    <source>
        <dbReference type="ARBA" id="ARBA00004533"/>
    </source>
</evidence>
<evidence type="ECO:0000256" key="4">
    <source>
        <dbReference type="ARBA" id="ARBA00012438"/>
    </source>
</evidence>
<dbReference type="InterPro" id="IPR003661">
    <property type="entry name" value="HisK_dim/P_dom"/>
</dbReference>
<dbReference type="PROSITE" id="PS50109">
    <property type="entry name" value="HIS_KIN"/>
    <property type="match status" value="1"/>
</dbReference>
<dbReference type="EMBL" id="QLTR01000058">
    <property type="protein sequence ID" value="RAS53370.1"/>
    <property type="molecule type" value="Genomic_DNA"/>
</dbReference>
<evidence type="ECO:0000256" key="11">
    <source>
        <dbReference type="ARBA" id="ARBA00022840"/>
    </source>
</evidence>
<dbReference type="FunFam" id="1.10.287.130:FF:000004">
    <property type="entry name" value="Ethylene receptor 1"/>
    <property type="match status" value="1"/>
</dbReference>
<dbReference type="FunFam" id="3.30.565.10:FF:000010">
    <property type="entry name" value="Sensor histidine kinase RcsC"/>
    <property type="match status" value="1"/>
</dbReference>
<evidence type="ECO:0000313" key="15">
    <source>
        <dbReference type="EMBL" id="RAS53370.1"/>
    </source>
</evidence>
<dbReference type="CDD" id="cd12913">
    <property type="entry name" value="PDC1_MCP_like"/>
    <property type="match status" value="1"/>
</dbReference>
<keyword evidence="14" id="KW-0472">Membrane</keyword>
<dbReference type="AlphaFoldDB" id="A0A2J8GK58"/>
<keyword evidence="11" id="KW-0067">ATP-binding</keyword>
<dbReference type="SMART" id="SM00388">
    <property type="entry name" value="HisKA"/>
    <property type="match status" value="1"/>
</dbReference>
<dbReference type="InterPro" id="IPR036890">
    <property type="entry name" value="HATPase_C_sf"/>
</dbReference>
<dbReference type="Proteomes" id="UP000248729">
    <property type="component" value="Unassembled WGS sequence"/>
</dbReference>
<dbReference type="Pfam" id="PF02518">
    <property type="entry name" value="HATPase_c"/>
    <property type="match status" value="1"/>
</dbReference>
<dbReference type="EC" id="2.7.13.3" evidence="4"/>
<evidence type="ECO:0000256" key="14">
    <source>
        <dbReference type="ARBA" id="ARBA00023136"/>
    </source>
</evidence>
<protein>
    <recommendedName>
        <fullName evidence="4">histidine kinase</fullName>
        <ecNumber evidence="4">2.7.13.3</ecNumber>
    </recommendedName>
</protein>
<organism evidence="15 16">
    <name type="scientific">Vibrio diazotrophicus</name>
    <dbReference type="NCBI Taxonomy" id="685"/>
    <lineage>
        <taxon>Bacteria</taxon>
        <taxon>Pseudomonadati</taxon>
        <taxon>Pseudomonadota</taxon>
        <taxon>Gammaproteobacteria</taxon>
        <taxon>Vibrionales</taxon>
        <taxon>Vibrionaceae</taxon>
        <taxon>Vibrio</taxon>
    </lineage>
</organism>
<evidence type="ECO:0000256" key="9">
    <source>
        <dbReference type="ARBA" id="ARBA00022741"/>
    </source>
</evidence>
<evidence type="ECO:0000256" key="1">
    <source>
        <dbReference type="ARBA" id="ARBA00000085"/>
    </source>
</evidence>
<comment type="subcellular location">
    <subcellularLocation>
        <location evidence="2">Cell inner membrane</location>
    </subcellularLocation>
    <subcellularLocation>
        <location evidence="3">Cell membrane</location>
        <topology evidence="3">Multi-pass membrane protein</topology>
    </subcellularLocation>
</comment>
<keyword evidence="6" id="KW-0597">Phosphoprotein</keyword>
<dbReference type="InterPro" id="IPR029151">
    <property type="entry name" value="Sensor-like_sf"/>
</dbReference>
<dbReference type="SUPFAM" id="SSF47384">
    <property type="entry name" value="Homodimeric domain of signal transducing histidine kinase"/>
    <property type="match status" value="1"/>
</dbReference>
<accession>A0A2J8GK58</accession>
<evidence type="ECO:0000256" key="6">
    <source>
        <dbReference type="ARBA" id="ARBA00022553"/>
    </source>
</evidence>
<evidence type="ECO:0000256" key="7">
    <source>
        <dbReference type="ARBA" id="ARBA00022679"/>
    </source>
</evidence>
<evidence type="ECO:0000256" key="8">
    <source>
        <dbReference type="ARBA" id="ARBA00022692"/>
    </source>
</evidence>
<dbReference type="Gene3D" id="3.30.450.20">
    <property type="entry name" value="PAS domain"/>
    <property type="match status" value="1"/>
</dbReference>
<dbReference type="CDD" id="cd12912">
    <property type="entry name" value="PDC2_MCP_like"/>
    <property type="match status" value="1"/>
</dbReference>
<gene>
    <name evidence="15" type="ORF">DET48_1587</name>
</gene>
<keyword evidence="12" id="KW-1133">Transmembrane helix</keyword>
<dbReference type="Pfam" id="PF00512">
    <property type="entry name" value="HisKA"/>
    <property type="match status" value="1"/>
</dbReference>
<keyword evidence="8" id="KW-0812">Transmembrane</keyword>
<comment type="catalytic activity">
    <reaction evidence="1">
        <text>ATP + protein L-histidine = ADP + protein N-phospho-L-histidine.</text>
        <dbReference type="EC" id="2.7.13.3"/>
    </reaction>
</comment>
<dbReference type="CDD" id="cd00082">
    <property type="entry name" value="HisKA"/>
    <property type="match status" value="1"/>
</dbReference>